<reference evidence="1" key="1">
    <citation type="submission" date="2021-12" db="EMBL/GenBank/DDBJ databases">
        <title>Comparative genomics, transcriptomics and evolutionary studies reveal genomic signatures of adaptation to plant cell wall in hemibiotrophic fungi.</title>
        <authorList>
            <consortium name="DOE Joint Genome Institute"/>
            <person name="Baroncelli R."/>
            <person name="Diaz J.F."/>
            <person name="Benocci T."/>
            <person name="Peng M."/>
            <person name="Battaglia E."/>
            <person name="Haridas S."/>
            <person name="Andreopoulos W."/>
            <person name="Labutti K."/>
            <person name="Pangilinan J."/>
            <person name="Floch G.L."/>
            <person name="Makela M.R."/>
            <person name="Henrissat B."/>
            <person name="Grigoriev I.V."/>
            <person name="Crouch J.A."/>
            <person name="De Vries R.P."/>
            <person name="Sukno S.A."/>
            <person name="Thon M.R."/>
        </authorList>
    </citation>
    <scope>NUCLEOTIDE SEQUENCE</scope>
    <source>
        <strain evidence="1">CBS 112980</strain>
    </source>
</reference>
<dbReference type="RefSeq" id="XP_060362766.1">
    <property type="nucleotide sequence ID" value="XM_060502933.1"/>
</dbReference>
<proteinExistence type="predicted"/>
<gene>
    <name evidence="1" type="ORF">BDZ83DRAFT_413868</name>
</gene>
<comment type="caution">
    <text evidence="1">The sequence shown here is derived from an EMBL/GenBank/DDBJ whole genome shotgun (WGS) entry which is preliminary data.</text>
</comment>
<dbReference type="EMBL" id="JAHMHS010000075">
    <property type="protein sequence ID" value="KAK1722711.1"/>
    <property type="molecule type" value="Genomic_DNA"/>
</dbReference>
<evidence type="ECO:0000313" key="1">
    <source>
        <dbReference type="EMBL" id="KAK1722711.1"/>
    </source>
</evidence>
<dbReference type="Proteomes" id="UP001244207">
    <property type="component" value="Unassembled WGS sequence"/>
</dbReference>
<dbReference type="GeneID" id="85386832"/>
<dbReference type="AlphaFoldDB" id="A0AAD8UJT5"/>
<accession>A0AAD8UJT5</accession>
<organism evidence="1 2">
    <name type="scientific">Glomerella acutata</name>
    <name type="common">Colletotrichum acutatum</name>
    <dbReference type="NCBI Taxonomy" id="27357"/>
    <lineage>
        <taxon>Eukaryota</taxon>
        <taxon>Fungi</taxon>
        <taxon>Dikarya</taxon>
        <taxon>Ascomycota</taxon>
        <taxon>Pezizomycotina</taxon>
        <taxon>Sordariomycetes</taxon>
        <taxon>Hypocreomycetidae</taxon>
        <taxon>Glomerellales</taxon>
        <taxon>Glomerellaceae</taxon>
        <taxon>Colletotrichum</taxon>
        <taxon>Colletotrichum acutatum species complex</taxon>
    </lineage>
</organism>
<protein>
    <submittedName>
        <fullName evidence="1">Uncharacterized protein</fullName>
    </submittedName>
</protein>
<name>A0AAD8UJT5_GLOAC</name>
<keyword evidence="2" id="KW-1185">Reference proteome</keyword>
<sequence>MLPSKVPSRPSPVLVPCLTLSIIVFSFSPHERTEQVWTRQKLLLNPTGSLFHLRVRLRAGPRSLSRRFSSSSHQLLINNKTAPRLIWAAKTLTPYHMFGLLPALHPHLIHRSTQAQQHHQTHL</sequence>
<evidence type="ECO:0000313" key="2">
    <source>
        <dbReference type="Proteomes" id="UP001244207"/>
    </source>
</evidence>